<evidence type="ECO:0000313" key="3">
    <source>
        <dbReference type="Proteomes" id="UP001293593"/>
    </source>
</evidence>
<accession>A0AAE1JLJ1</accession>
<protein>
    <recommendedName>
        <fullName evidence="4">Kazal-like domain-containing protein</fullName>
    </recommendedName>
</protein>
<comment type="caution">
    <text evidence="2">The sequence shown here is derived from an EMBL/GenBank/DDBJ whole genome shotgun (WGS) entry which is preliminary data.</text>
</comment>
<reference evidence="2" key="1">
    <citation type="submission" date="2023-10" db="EMBL/GenBank/DDBJ databases">
        <title>Chromosome-level genome of the transformable northern wattle, Acacia crassicarpa.</title>
        <authorList>
            <person name="Massaro I."/>
            <person name="Sinha N.R."/>
            <person name="Poethig S."/>
            <person name="Leichty A.R."/>
        </authorList>
    </citation>
    <scope>NUCLEOTIDE SEQUENCE</scope>
    <source>
        <strain evidence="2">Acra3RX</strain>
        <tissue evidence="2">Leaf</tissue>
    </source>
</reference>
<evidence type="ECO:0000256" key="1">
    <source>
        <dbReference type="SAM" id="Phobius"/>
    </source>
</evidence>
<keyword evidence="1" id="KW-0812">Transmembrane</keyword>
<proteinExistence type="predicted"/>
<dbReference type="AlphaFoldDB" id="A0AAE1JLJ1"/>
<dbReference type="Proteomes" id="UP001293593">
    <property type="component" value="Unassembled WGS sequence"/>
</dbReference>
<dbReference type="PANTHER" id="PTHR34376:SF2">
    <property type="entry name" value="SERINE PROTEASE INHIBITOR, KAZAL-TYPE FAMILY PROTEIN"/>
    <property type="match status" value="1"/>
</dbReference>
<dbReference type="EMBL" id="JAWXYG010000006">
    <property type="protein sequence ID" value="KAK4270512.1"/>
    <property type="molecule type" value="Genomic_DNA"/>
</dbReference>
<evidence type="ECO:0000313" key="2">
    <source>
        <dbReference type="EMBL" id="KAK4270512.1"/>
    </source>
</evidence>
<keyword evidence="1" id="KW-1133">Transmembrane helix</keyword>
<sequence length="120" mass="13038">MERRRRDRRCLGAQLVCHGSSHVLQLPSKAAGERQSIYGAKTTALWCPVKCFRTSLVCGVNGVTYWCGCAEAECVGTKVVKVGLCEVGSVGSTPLLLQALLLVHIVWHIVIGVSVFFGFF</sequence>
<gene>
    <name evidence="2" type="ORF">QN277_023541</name>
</gene>
<dbReference type="PANTHER" id="PTHR34376">
    <property type="entry name" value="SERINE PROTEASE INHIBITOR, KAZAL-TYPE FAMILY PROTEIN"/>
    <property type="match status" value="1"/>
</dbReference>
<name>A0AAE1JLJ1_9FABA</name>
<keyword evidence="1" id="KW-0472">Membrane</keyword>
<feature type="transmembrane region" description="Helical" evidence="1">
    <location>
        <begin position="99"/>
        <end position="119"/>
    </location>
</feature>
<keyword evidence="3" id="KW-1185">Reference proteome</keyword>
<organism evidence="2 3">
    <name type="scientific">Acacia crassicarpa</name>
    <name type="common">northern wattle</name>
    <dbReference type="NCBI Taxonomy" id="499986"/>
    <lineage>
        <taxon>Eukaryota</taxon>
        <taxon>Viridiplantae</taxon>
        <taxon>Streptophyta</taxon>
        <taxon>Embryophyta</taxon>
        <taxon>Tracheophyta</taxon>
        <taxon>Spermatophyta</taxon>
        <taxon>Magnoliopsida</taxon>
        <taxon>eudicotyledons</taxon>
        <taxon>Gunneridae</taxon>
        <taxon>Pentapetalae</taxon>
        <taxon>rosids</taxon>
        <taxon>fabids</taxon>
        <taxon>Fabales</taxon>
        <taxon>Fabaceae</taxon>
        <taxon>Caesalpinioideae</taxon>
        <taxon>mimosoid clade</taxon>
        <taxon>Acacieae</taxon>
        <taxon>Acacia</taxon>
    </lineage>
</organism>
<evidence type="ECO:0008006" key="4">
    <source>
        <dbReference type="Google" id="ProtNLM"/>
    </source>
</evidence>